<evidence type="ECO:0000313" key="11">
    <source>
        <dbReference type="EMBL" id="CAG9800588.1"/>
    </source>
</evidence>
<evidence type="ECO:0000256" key="4">
    <source>
        <dbReference type="ARBA" id="ARBA00022692"/>
    </source>
</evidence>
<feature type="region of interest" description="Disordered" evidence="9">
    <location>
        <begin position="728"/>
        <end position="747"/>
    </location>
</feature>
<keyword evidence="6 10" id="KW-1133">Transmembrane helix</keyword>
<protein>
    <recommendedName>
        <fullName evidence="13">Bloated tubules</fullName>
    </recommendedName>
</protein>
<dbReference type="OrthoDB" id="6581954at2759"/>
<gene>
    <name evidence="11" type="ORF">CHIRRI_LOCUS3528</name>
</gene>
<dbReference type="SUPFAM" id="SSF161070">
    <property type="entry name" value="SNF-like"/>
    <property type="match status" value="1"/>
</dbReference>
<feature type="transmembrane region" description="Helical" evidence="10">
    <location>
        <begin position="300"/>
        <end position="318"/>
    </location>
</feature>
<evidence type="ECO:0008006" key="13">
    <source>
        <dbReference type="Google" id="ProtNLM"/>
    </source>
</evidence>
<dbReference type="PROSITE" id="PS50267">
    <property type="entry name" value="NA_NEUROTRAN_SYMP_3"/>
    <property type="match status" value="1"/>
</dbReference>
<name>A0A9N9RP69_9DIPT</name>
<keyword evidence="8" id="KW-0915">Sodium</keyword>
<reference evidence="11" key="1">
    <citation type="submission" date="2022-01" db="EMBL/GenBank/DDBJ databases">
        <authorList>
            <person name="King R."/>
        </authorList>
    </citation>
    <scope>NUCLEOTIDE SEQUENCE</scope>
</reference>
<dbReference type="PANTHER" id="PTHR11616">
    <property type="entry name" value="SODIUM/CHLORIDE DEPENDENT TRANSPORTER"/>
    <property type="match status" value="1"/>
</dbReference>
<feature type="compositionally biased region" description="Low complexity" evidence="9">
    <location>
        <begin position="930"/>
        <end position="957"/>
    </location>
</feature>
<feature type="transmembrane region" description="Helical" evidence="10">
    <location>
        <begin position="411"/>
        <end position="430"/>
    </location>
</feature>
<evidence type="ECO:0000256" key="5">
    <source>
        <dbReference type="ARBA" id="ARBA00022847"/>
    </source>
</evidence>
<dbReference type="InterPro" id="IPR000175">
    <property type="entry name" value="Na/ntran_symport"/>
</dbReference>
<evidence type="ECO:0000256" key="2">
    <source>
        <dbReference type="ARBA" id="ARBA00006459"/>
    </source>
</evidence>
<keyword evidence="12" id="KW-1185">Reference proteome</keyword>
<dbReference type="Proteomes" id="UP001153620">
    <property type="component" value="Chromosome 1"/>
</dbReference>
<evidence type="ECO:0000256" key="1">
    <source>
        <dbReference type="ARBA" id="ARBA00004141"/>
    </source>
</evidence>
<dbReference type="InterPro" id="IPR037272">
    <property type="entry name" value="SNS_sf"/>
</dbReference>
<feature type="transmembrane region" description="Helical" evidence="10">
    <location>
        <begin position="330"/>
        <end position="349"/>
    </location>
</feature>
<feature type="binding site" evidence="8">
    <location>
        <position position="168"/>
    </location>
    <ligand>
        <name>Na(+)</name>
        <dbReference type="ChEBI" id="CHEBI:29101"/>
        <label>1</label>
    </ligand>
</feature>
<reference evidence="11" key="2">
    <citation type="submission" date="2022-10" db="EMBL/GenBank/DDBJ databases">
        <authorList>
            <consortium name="ENA_rothamsted_submissions"/>
            <consortium name="culmorum"/>
            <person name="King R."/>
        </authorList>
    </citation>
    <scope>NUCLEOTIDE SEQUENCE</scope>
</reference>
<feature type="transmembrane region" description="Helical" evidence="10">
    <location>
        <begin position="376"/>
        <end position="399"/>
    </location>
</feature>
<dbReference type="PRINTS" id="PR00176">
    <property type="entry name" value="NANEUSMPORT"/>
</dbReference>
<proteinExistence type="inferred from homology"/>
<dbReference type="GO" id="GO:0046872">
    <property type="term" value="F:metal ion binding"/>
    <property type="evidence" value="ECO:0007669"/>
    <property type="project" value="UniProtKB-KW"/>
</dbReference>
<evidence type="ECO:0000256" key="10">
    <source>
        <dbReference type="SAM" id="Phobius"/>
    </source>
</evidence>
<keyword evidence="4 10" id="KW-0812">Transmembrane</keyword>
<organism evidence="11 12">
    <name type="scientific">Chironomus riparius</name>
    <dbReference type="NCBI Taxonomy" id="315576"/>
    <lineage>
        <taxon>Eukaryota</taxon>
        <taxon>Metazoa</taxon>
        <taxon>Ecdysozoa</taxon>
        <taxon>Arthropoda</taxon>
        <taxon>Hexapoda</taxon>
        <taxon>Insecta</taxon>
        <taxon>Pterygota</taxon>
        <taxon>Neoptera</taxon>
        <taxon>Endopterygota</taxon>
        <taxon>Diptera</taxon>
        <taxon>Nematocera</taxon>
        <taxon>Chironomoidea</taxon>
        <taxon>Chironomidae</taxon>
        <taxon>Chironominae</taxon>
        <taxon>Chironomus</taxon>
    </lineage>
</organism>
<feature type="transmembrane region" description="Helical" evidence="10">
    <location>
        <begin position="536"/>
        <end position="554"/>
    </location>
</feature>
<feature type="transmembrane region" description="Helical" evidence="10">
    <location>
        <begin position="474"/>
        <end position="492"/>
    </location>
</feature>
<feature type="transmembrane region" description="Helical" evidence="10">
    <location>
        <begin position="222"/>
        <end position="243"/>
    </location>
</feature>
<keyword evidence="3" id="KW-0813">Transport</keyword>
<comment type="subcellular location">
    <subcellularLocation>
        <location evidence="1">Membrane</location>
        <topology evidence="1">Multi-pass membrane protein</topology>
    </subcellularLocation>
</comment>
<sequence length="983" mass="110857">MGQRKNRESKPSITSVTSMSYLAQQNLTFHRFSDGTISNDGKKNPLNNPELLPDTQTQSIWTTNASLDYNATNIPQMNESATSTTKILPSTIDESIDKNDGVKRYSAYSIGNNSTYSSTVGNNTTHNGSTMKLIQVKKDESDSSSKQSRCSIFRGTILCLCMNLTYANIVRFPRELERHGVAFLVPYLIIMFIIGVPIVLLEMALGQFLGQGASHSWKSSPFLKGASIIGRIGAWIGCIWISMHMSLSLLYIGQIAFSGVPFRQCPSTVELSGTHYAERGIFGQLCLQKTFLRSIRESSLNFGLLAIGLVFLWVIIMMCTHSGRVNRRSIIMFGLGTLGLLLFQLGWQIKNTIEADKLDPEFWPINYSILAQSSTWFYALIQVILSTQIGIGAIPVMTGKFLYKGDAIRMCTVYMCFNFLTTMLATAYYLTPYKQNNKIEDIPPYPDLTAITSVYDRTFNEPHSTYLRKVIPSLAYLMIIFSGIISISIAIYTSSRLLKRHPNYIMCLAALCLAVGFLLCPNFIPSRYLDMRWTGLVIVCALVFDIISITWIYGIKDLSIDLEFSIGRPIMKLWLILWATIPILLIAIVTCFIVFPTKIQLIEPIVDFIPKWVPIVICLSIILLFAIYEVTKQVDYNTFSMIHEATKAAKDWGPADPLVRHAWKQWKTVCDDTGQRDFTLKRRGTKDWTSSIKKGQYSHAKRNASNCIPNLNNHSKYVVNNNNKTTLHTSTASMSGGSNSPNYSGSVFGDSAIEEDISCGEKYSSNERDGNSRKSSQSNRVNRNQSDASHHRHYNHHQRTIVNNDDDPMIGNYQKVPIRISAVSDHPRIKRNSYFQAQPNDEIIMSDENHFKSCIEIVPSDFSDLAFPPPPAQFQAQSTFMKNPLCQLSHHNEIFYEPEDDVDESDEINTYEQQQQQPQQRQKNGHLINNIHINGSNTFSDGSMSTKTTKTLSSTATNNIPNDSYTNNWRKLSRNGDEFSTEL</sequence>
<dbReference type="EMBL" id="OU895877">
    <property type="protein sequence ID" value="CAG9800588.1"/>
    <property type="molecule type" value="Genomic_DNA"/>
</dbReference>
<feature type="transmembrane region" description="Helical" evidence="10">
    <location>
        <begin position="181"/>
        <end position="201"/>
    </location>
</feature>
<dbReference type="PANTHER" id="PTHR11616:SF240">
    <property type="entry name" value="BLOATED TUBULES, ISOFORM B-RELATED"/>
    <property type="match status" value="1"/>
</dbReference>
<feature type="region of interest" description="Disordered" evidence="9">
    <location>
        <begin position="762"/>
        <end position="808"/>
    </location>
</feature>
<keyword evidence="5" id="KW-0769">Symport</keyword>
<dbReference type="Pfam" id="PF00209">
    <property type="entry name" value="SNF"/>
    <property type="match status" value="1"/>
</dbReference>
<feature type="binding site" evidence="8">
    <location>
        <position position="386"/>
    </location>
    <ligand>
        <name>Na(+)</name>
        <dbReference type="ChEBI" id="CHEBI:29101"/>
        <label>1</label>
    </ligand>
</feature>
<feature type="compositionally biased region" description="Low complexity" evidence="9">
    <location>
        <begin position="773"/>
        <end position="786"/>
    </location>
</feature>
<feature type="region of interest" description="Disordered" evidence="9">
    <location>
        <begin position="33"/>
        <end position="53"/>
    </location>
</feature>
<keyword evidence="7 10" id="KW-0472">Membrane</keyword>
<evidence type="ECO:0000256" key="9">
    <source>
        <dbReference type="SAM" id="MobiDB-lite"/>
    </source>
</evidence>
<comment type="similarity">
    <text evidence="2">Belongs to the sodium:neurotransmitter symporter (SNF) (TC 2.A.22) family.</text>
</comment>
<feature type="compositionally biased region" description="Low complexity" evidence="9">
    <location>
        <begin position="733"/>
        <end position="746"/>
    </location>
</feature>
<accession>A0A9N9RP69</accession>
<evidence type="ECO:0000256" key="3">
    <source>
        <dbReference type="ARBA" id="ARBA00022448"/>
    </source>
</evidence>
<dbReference type="GO" id="GO:0005886">
    <property type="term" value="C:plasma membrane"/>
    <property type="evidence" value="ECO:0007669"/>
    <property type="project" value="TreeGrafter"/>
</dbReference>
<feature type="transmembrane region" description="Helical" evidence="10">
    <location>
        <begin position="575"/>
        <end position="596"/>
    </location>
</feature>
<dbReference type="AlphaFoldDB" id="A0A9N9RP69"/>
<evidence type="ECO:0000313" key="12">
    <source>
        <dbReference type="Proteomes" id="UP001153620"/>
    </source>
</evidence>
<feature type="region of interest" description="Disordered" evidence="9">
    <location>
        <begin position="930"/>
        <end position="959"/>
    </location>
</feature>
<feature type="transmembrane region" description="Helical" evidence="10">
    <location>
        <begin position="608"/>
        <end position="628"/>
    </location>
</feature>
<dbReference type="GO" id="GO:0015375">
    <property type="term" value="F:glycine:sodium symporter activity"/>
    <property type="evidence" value="ECO:0007669"/>
    <property type="project" value="TreeGrafter"/>
</dbReference>
<feature type="compositionally biased region" description="Basic residues" evidence="9">
    <location>
        <begin position="790"/>
        <end position="799"/>
    </location>
</feature>
<evidence type="ECO:0000256" key="8">
    <source>
        <dbReference type="PIRSR" id="PIRSR600175-1"/>
    </source>
</evidence>
<evidence type="ECO:0000256" key="6">
    <source>
        <dbReference type="ARBA" id="ARBA00022989"/>
    </source>
</evidence>
<keyword evidence="8" id="KW-0479">Metal-binding</keyword>
<evidence type="ECO:0000256" key="7">
    <source>
        <dbReference type="ARBA" id="ARBA00023136"/>
    </source>
</evidence>
<feature type="transmembrane region" description="Helical" evidence="10">
    <location>
        <begin position="504"/>
        <end position="524"/>
    </location>
</feature>